<protein>
    <recommendedName>
        <fullName evidence="8">Probable membrane transporter protein</fullName>
    </recommendedName>
</protein>
<comment type="similarity">
    <text evidence="2 8">Belongs to the 4-toluene sulfonate uptake permease (TSUP) (TC 2.A.102) family.</text>
</comment>
<comment type="subcellular location">
    <subcellularLocation>
        <location evidence="1 8">Cell membrane</location>
        <topology evidence="1 8">Multi-pass membrane protein</topology>
    </subcellularLocation>
</comment>
<feature type="transmembrane region" description="Helical" evidence="8">
    <location>
        <begin position="6"/>
        <end position="25"/>
    </location>
</feature>
<evidence type="ECO:0000256" key="5">
    <source>
        <dbReference type="ARBA" id="ARBA00022692"/>
    </source>
</evidence>
<proteinExistence type="inferred from homology"/>
<keyword evidence="10" id="KW-1185">Reference proteome</keyword>
<keyword evidence="4 8" id="KW-1003">Cell membrane</keyword>
<evidence type="ECO:0000256" key="7">
    <source>
        <dbReference type="ARBA" id="ARBA00023136"/>
    </source>
</evidence>
<dbReference type="InterPro" id="IPR052017">
    <property type="entry name" value="TSUP"/>
</dbReference>
<evidence type="ECO:0000256" key="3">
    <source>
        <dbReference type="ARBA" id="ARBA00022448"/>
    </source>
</evidence>
<sequence length="239" mass="25506">MFISSLIQGAVGFAFGLIALTFLTLLGIELTIVVPLLLTAGLAQLLVGVYKLRDHIQYRPLIKGSVIRYVTLPLGIISLGYITTAIDKDQIEQLVGIIILGIVGLQLVVRPIPRENLHPIWTFLAFGASGYTAGLIAVGGPPIVLWVMAHKWTNGQIRSFLFASFLASAPINAVVLYLVLGDSVFAPMLYGLAFSPLIALGSHLGVKLGHAFSPEKLRTIAFSILAISSLSSVAGPLLH</sequence>
<feature type="transmembrane region" description="Helical" evidence="8">
    <location>
        <begin position="185"/>
        <end position="205"/>
    </location>
</feature>
<dbReference type="Pfam" id="PF01925">
    <property type="entry name" value="TauE"/>
    <property type="match status" value="1"/>
</dbReference>
<evidence type="ECO:0000313" key="9">
    <source>
        <dbReference type="EMBL" id="KKJ77859.1"/>
    </source>
</evidence>
<evidence type="ECO:0000256" key="1">
    <source>
        <dbReference type="ARBA" id="ARBA00004651"/>
    </source>
</evidence>
<accession>A0A0M2RBR2</accession>
<dbReference type="Proteomes" id="UP000034491">
    <property type="component" value="Unassembled WGS sequence"/>
</dbReference>
<gene>
    <name evidence="9" type="ORF">WH95_05390</name>
</gene>
<keyword evidence="7 8" id="KW-0472">Membrane</keyword>
<evidence type="ECO:0000256" key="2">
    <source>
        <dbReference type="ARBA" id="ARBA00009142"/>
    </source>
</evidence>
<feature type="transmembrane region" description="Helical" evidence="8">
    <location>
        <begin position="160"/>
        <end position="179"/>
    </location>
</feature>
<dbReference type="InterPro" id="IPR002781">
    <property type="entry name" value="TM_pro_TauE-like"/>
</dbReference>
<feature type="transmembrane region" description="Helical" evidence="8">
    <location>
        <begin position="62"/>
        <end position="82"/>
    </location>
</feature>
<evidence type="ECO:0000256" key="4">
    <source>
        <dbReference type="ARBA" id="ARBA00022475"/>
    </source>
</evidence>
<dbReference type="PANTHER" id="PTHR30269">
    <property type="entry name" value="TRANSMEMBRANE PROTEIN YFCA"/>
    <property type="match status" value="1"/>
</dbReference>
<comment type="caution">
    <text evidence="9">The sequence shown here is derived from an EMBL/GenBank/DDBJ whole genome shotgun (WGS) entry which is preliminary data.</text>
</comment>
<feature type="transmembrane region" description="Helical" evidence="8">
    <location>
        <begin position="94"/>
        <end position="112"/>
    </location>
</feature>
<keyword evidence="3" id="KW-0813">Transport</keyword>
<dbReference type="AlphaFoldDB" id="A0A0M2RBR2"/>
<feature type="transmembrane region" description="Helical" evidence="8">
    <location>
        <begin position="32"/>
        <end position="50"/>
    </location>
</feature>
<dbReference type="GO" id="GO:0005886">
    <property type="term" value="C:plasma membrane"/>
    <property type="evidence" value="ECO:0007669"/>
    <property type="project" value="UniProtKB-SubCell"/>
</dbReference>
<dbReference type="PANTHER" id="PTHR30269:SF37">
    <property type="entry name" value="MEMBRANE TRANSPORTER PROTEIN"/>
    <property type="match status" value="1"/>
</dbReference>
<feature type="transmembrane region" description="Helical" evidence="8">
    <location>
        <begin position="124"/>
        <end position="148"/>
    </location>
</feature>
<evidence type="ECO:0000313" key="10">
    <source>
        <dbReference type="Proteomes" id="UP000034491"/>
    </source>
</evidence>
<dbReference type="STRING" id="1549748.WH95_05390"/>
<name>A0A0M2RBR2_9PROT</name>
<keyword evidence="5 8" id="KW-0812">Transmembrane</keyword>
<dbReference type="EMBL" id="LANI01000003">
    <property type="protein sequence ID" value="KKJ77859.1"/>
    <property type="molecule type" value="Genomic_DNA"/>
</dbReference>
<organism evidence="9 10">
    <name type="scientific">Kiloniella litopenaei</name>
    <dbReference type="NCBI Taxonomy" id="1549748"/>
    <lineage>
        <taxon>Bacteria</taxon>
        <taxon>Pseudomonadati</taxon>
        <taxon>Pseudomonadota</taxon>
        <taxon>Alphaproteobacteria</taxon>
        <taxon>Rhodospirillales</taxon>
        <taxon>Kiloniellaceae</taxon>
        <taxon>Kiloniella</taxon>
    </lineage>
</organism>
<feature type="transmembrane region" description="Helical" evidence="8">
    <location>
        <begin position="217"/>
        <end position="238"/>
    </location>
</feature>
<keyword evidence="6 8" id="KW-1133">Transmembrane helix</keyword>
<evidence type="ECO:0000256" key="8">
    <source>
        <dbReference type="RuleBase" id="RU363041"/>
    </source>
</evidence>
<reference evidence="9 10" key="1">
    <citation type="submission" date="2015-03" db="EMBL/GenBank/DDBJ databases">
        <title>Genome sequence of Kiloniella sp. P1-1, isolated from the gut microflora of Pacific white shrimp, Penaeus vannamei.</title>
        <authorList>
            <person name="Shao Z."/>
            <person name="Wang L."/>
            <person name="Li X."/>
        </authorList>
    </citation>
    <scope>NUCLEOTIDE SEQUENCE [LARGE SCALE GENOMIC DNA]</scope>
    <source>
        <strain evidence="9 10">P1-1</strain>
    </source>
</reference>
<evidence type="ECO:0000256" key="6">
    <source>
        <dbReference type="ARBA" id="ARBA00022989"/>
    </source>
</evidence>